<organism evidence="1 2">
    <name type="scientific">Enterococcus larvae</name>
    <dbReference type="NCBI Taxonomy" id="2794352"/>
    <lineage>
        <taxon>Bacteria</taxon>
        <taxon>Bacillati</taxon>
        <taxon>Bacillota</taxon>
        <taxon>Bacilli</taxon>
        <taxon>Lactobacillales</taxon>
        <taxon>Enterococcaceae</taxon>
        <taxon>Enterococcus</taxon>
    </lineage>
</organism>
<accession>A0ABS4CJI1</accession>
<gene>
    <name evidence="1" type="ORF">I6N96_09915</name>
</gene>
<proteinExistence type="predicted"/>
<evidence type="ECO:0008006" key="3">
    <source>
        <dbReference type="Google" id="ProtNLM"/>
    </source>
</evidence>
<evidence type="ECO:0000313" key="1">
    <source>
        <dbReference type="EMBL" id="MBP1046603.1"/>
    </source>
</evidence>
<dbReference type="EMBL" id="JAEDXU010000004">
    <property type="protein sequence ID" value="MBP1046603.1"/>
    <property type="molecule type" value="Genomic_DNA"/>
</dbReference>
<reference evidence="1 2" key="1">
    <citation type="submission" date="2020-12" db="EMBL/GenBank/DDBJ databases">
        <title>Vagococcus allomyrinae sp. nov. and Enterococcus lavae sp. nov., isolated from the larvae of Allomyrina dichotoma.</title>
        <authorList>
            <person name="Lee S.D."/>
        </authorList>
    </citation>
    <scope>NUCLEOTIDE SEQUENCE [LARGE SCALE GENOMIC DNA]</scope>
    <source>
        <strain evidence="1 2">BWM-S5</strain>
    </source>
</reference>
<sequence>MTYLPGAGIFGNLGAIDKLVKGLGALKVGQQFLDQMKNGITISRSDAEEVEIEIPKNVQRKIKKLSPEQKKALDKALDKLAKGDKTGLNDHALGYDRRGERGIDIKGFGPRRGSGRLTYEKDSNGNIRVKDFLPKHNY</sequence>
<protein>
    <recommendedName>
        <fullName evidence="3">Pre-toxin TG domain-containing protein</fullName>
    </recommendedName>
</protein>
<name>A0ABS4CJI1_9ENTE</name>
<dbReference type="RefSeq" id="WP_209557396.1">
    <property type="nucleotide sequence ID" value="NZ_JAEDXU010000004.1"/>
</dbReference>
<evidence type="ECO:0000313" key="2">
    <source>
        <dbReference type="Proteomes" id="UP000673375"/>
    </source>
</evidence>
<dbReference type="Proteomes" id="UP000673375">
    <property type="component" value="Unassembled WGS sequence"/>
</dbReference>
<comment type="caution">
    <text evidence="1">The sequence shown here is derived from an EMBL/GenBank/DDBJ whole genome shotgun (WGS) entry which is preliminary data.</text>
</comment>
<keyword evidence="2" id="KW-1185">Reference proteome</keyword>